<proteinExistence type="predicted"/>
<organism evidence="1 2">
    <name type="scientific">Manihot esculenta</name>
    <name type="common">Cassava</name>
    <name type="synonym">Jatropha manihot</name>
    <dbReference type="NCBI Taxonomy" id="3983"/>
    <lineage>
        <taxon>Eukaryota</taxon>
        <taxon>Viridiplantae</taxon>
        <taxon>Streptophyta</taxon>
        <taxon>Embryophyta</taxon>
        <taxon>Tracheophyta</taxon>
        <taxon>Spermatophyta</taxon>
        <taxon>Magnoliopsida</taxon>
        <taxon>eudicotyledons</taxon>
        <taxon>Gunneridae</taxon>
        <taxon>Pentapetalae</taxon>
        <taxon>rosids</taxon>
        <taxon>fabids</taxon>
        <taxon>Malpighiales</taxon>
        <taxon>Euphorbiaceae</taxon>
        <taxon>Crotonoideae</taxon>
        <taxon>Manihoteae</taxon>
        <taxon>Manihot</taxon>
    </lineage>
</organism>
<gene>
    <name evidence="1" type="ORF">MANES_10G015800v8</name>
</gene>
<protein>
    <submittedName>
        <fullName evidence="1">Uncharacterized protein</fullName>
    </submittedName>
</protein>
<reference evidence="2" key="1">
    <citation type="journal article" date="2016" name="Nat. Biotechnol.">
        <title>Sequencing wild and cultivated cassava and related species reveals extensive interspecific hybridization and genetic diversity.</title>
        <authorList>
            <person name="Bredeson J.V."/>
            <person name="Lyons J.B."/>
            <person name="Prochnik S.E."/>
            <person name="Wu G.A."/>
            <person name="Ha C.M."/>
            <person name="Edsinger-Gonzales E."/>
            <person name="Grimwood J."/>
            <person name="Schmutz J."/>
            <person name="Rabbi I.Y."/>
            <person name="Egesi C."/>
            <person name="Nauluvula P."/>
            <person name="Lebot V."/>
            <person name="Ndunguru J."/>
            <person name="Mkamilo G."/>
            <person name="Bart R.S."/>
            <person name="Setter T.L."/>
            <person name="Gleadow R.M."/>
            <person name="Kulakow P."/>
            <person name="Ferguson M.E."/>
            <person name="Rounsley S."/>
            <person name="Rokhsar D.S."/>
        </authorList>
    </citation>
    <scope>NUCLEOTIDE SEQUENCE [LARGE SCALE GENOMIC DNA]</scope>
    <source>
        <strain evidence="2">cv. AM560-2</strain>
    </source>
</reference>
<evidence type="ECO:0000313" key="2">
    <source>
        <dbReference type="Proteomes" id="UP000091857"/>
    </source>
</evidence>
<accession>A0ACB7GX44</accession>
<evidence type="ECO:0000313" key="1">
    <source>
        <dbReference type="EMBL" id="KAG8644942.1"/>
    </source>
</evidence>
<keyword evidence="2" id="KW-1185">Reference proteome</keyword>
<dbReference type="EMBL" id="CM004396">
    <property type="protein sequence ID" value="KAG8644942.1"/>
    <property type="molecule type" value="Genomic_DNA"/>
</dbReference>
<dbReference type="Proteomes" id="UP000091857">
    <property type="component" value="Chromosome 10"/>
</dbReference>
<comment type="caution">
    <text evidence="1">The sequence shown here is derived from an EMBL/GenBank/DDBJ whole genome shotgun (WGS) entry which is preliminary data.</text>
</comment>
<sequence>MAHLANLGASWSSILHVHLIFLVSITMLSLQPEICLSFKMGNETDRLALLEFKAKIASDPYGTLRSWNNSVNFCKWQGVTCGRKHHRVTSLDLHELSLSGTISPYIGNLSFLRFLNLSDNRFYGEIPQEVGRLFRLRIFSLKTNILRGEIPVNISFCLELRIMTLAVNGLVGKIPAELSSLKKLMGLFLGTNKLTGKIPHSFGNLSSLQRLFLQYNHLEGNIPNELGRITSLTMLGMGINNLVGPIPSTVYNISSITALSVPDNQLNGRLPEKIGLTLPNLQFFHIGGNKFHGSIPASLTNASQLQILDIGSNRLTGPIPKNLGDLTGLQRLNMEKNFLGSNSSQDLAFITSLSNCSNLRKLYLADNNFGGVFPATIVNMSTLGDLGLGINQISGRIPADIGNLVNLYRLGLEQNLFYGSIPNSFGKLQKLQALLLHTNMLSGQIPQSLGNITQLSDLWLGRNKLEGNMTSITNCQNLHILDVGNNNLTGSIPPQIFALPFLSLVLNLSYNSFTGPLPREIGHLKNIGTLDITESKLSGEIPGSIGECLSLTDLYMPGNFLQGPIPSSLASLRGLRYLDLARNNLSGKIPKEIEKLPFLQFLNLSFNNLEGEVPTKGVFSSRSAVSLDGNKNLCGGIPELQLPACPIKQKKHKKPLVAIILAATMSLILLLSAITSLRLLYWRKSKKNLSSNPFTLDKLFQISYNELLQATQGFSSDNLIGEGSFGSVYRGSLDLEGERIVAVKVLNLQQHGASKSFIAECRALRSIRHRNLVKILTCCSSIDFKGNDFKALVLDFMGNGSLETWLHPEEDGTSQSRNLNLLQRLRVAVDLSSALHYLHDLCETPIIHCDLKPSNILLDNDMTAHLGDFGLARLLSKNTSNSSQGQTNSIGMKGTIGYIPPEYGIGSKATTNGDVYSFGIILLEIFTGRRPTDEVFTDGLNLHSFVSSKLPGHVMEALDPKLIATGEFRAEEIVEDNESSDDGQIEIQENNIKIENLKLHASNVKECVASVLKIGLACSAEVPGDRMNMRDVTRKLNIIMDAILRARTHEDPRIVNHK</sequence>
<name>A0ACB7GX44_MANES</name>